<accession>A0AAW0BE85</accession>
<evidence type="ECO:0000256" key="1">
    <source>
        <dbReference type="SAM" id="MobiDB-lite"/>
    </source>
</evidence>
<proteinExistence type="predicted"/>
<dbReference type="PANTHER" id="PTHR35204:SF1">
    <property type="entry name" value="ENTEROTOXIN"/>
    <property type="match status" value="1"/>
</dbReference>
<evidence type="ECO:0000256" key="2">
    <source>
        <dbReference type="SAM" id="SignalP"/>
    </source>
</evidence>
<dbReference type="InterPro" id="IPR038921">
    <property type="entry name" value="YOR389W-like"/>
</dbReference>
<name>A0AAW0BE85_9AGAR</name>
<feature type="chain" id="PRO_5043743325" evidence="2">
    <location>
        <begin position="19"/>
        <end position="605"/>
    </location>
</feature>
<gene>
    <name evidence="3" type="ORF">R3P38DRAFT_2954937</name>
</gene>
<dbReference type="AlphaFoldDB" id="A0AAW0BE85"/>
<dbReference type="Proteomes" id="UP001362999">
    <property type="component" value="Unassembled WGS sequence"/>
</dbReference>
<protein>
    <submittedName>
        <fullName evidence="3">Uncharacterized protein</fullName>
    </submittedName>
</protein>
<keyword evidence="2" id="KW-0732">Signal</keyword>
<keyword evidence="4" id="KW-1185">Reference proteome</keyword>
<dbReference type="PANTHER" id="PTHR35204">
    <property type="entry name" value="YALI0A21131P"/>
    <property type="match status" value="1"/>
</dbReference>
<reference evidence="3 4" key="1">
    <citation type="journal article" date="2024" name="J Genomics">
        <title>Draft genome sequencing and assembly of Favolaschia claudopus CIRM-BRFM 2984 isolated from oak limbs.</title>
        <authorList>
            <person name="Navarro D."/>
            <person name="Drula E."/>
            <person name="Chaduli D."/>
            <person name="Cazenave R."/>
            <person name="Ahrendt S."/>
            <person name="Wang J."/>
            <person name="Lipzen A."/>
            <person name="Daum C."/>
            <person name="Barry K."/>
            <person name="Grigoriev I.V."/>
            <person name="Favel A."/>
            <person name="Rosso M.N."/>
            <person name="Martin F."/>
        </authorList>
    </citation>
    <scope>NUCLEOTIDE SEQUENCE [LARGE SCALE GENOMIC DNA]</scope>
    <source>
        <strain evidence="3 4">CIRM-BRFM 2984</strain>
    </source>
</reference>
<organism evidence="3 4">
    <name type="scientific">Favolaschia claudopus</name>
    <dbReference type="NCBI Taxonomy" id="2862362"/>
    <lineage>
        <taxon>Eukaryota</taxon>
        <taxon>Fungi</taxon>
        <taxon>Dikarya</taxon>
        <taxon>Basidiomycota</taxon>
        <taxon>Agaricomycotina</taxon>
        <taxon>Agaricomycetes</taxon>
        <taxon>Agaricomycetidae</taxon>
        <taxon>Agaricales</taxon>
        <taxon>Marasmiineae</taxon>
        <taxon>Mycenaceae</taxon>
        <taxon>Favolaschia</taxon>
    </lineage>
</organism>
<feature type="signal peptide" evidence="2">
    <location>
        <begin position="1"/>
        <end position="18"/>
    </location>
</feature>
<dbReference type="EMBL" id="JAWWNJ010000035">
    <property type="protein sequence ID" value="KAK7023925.1"/>
    <property type="molecule type" value="Genomic_DNA"/>
</dbReference>
<feature type="region of interest" description="Disordered" evidence="1">
    <location>
        <begin position="232"/>
        <end position="279"/>
    </location>
</feature>
<sequence>MLALFPLLILGRFAFTLASITLSEQTQTPLYSESKSQGLYSAPFIFNSLSGLLLQWHNTIHGAGHSIVPGIVQPFTLLYHARSDSELPPPSPEFVAFDVEMSYAIMVSRRGGHTHLATYRTTRPAKILYLDGMSAAWGPGWLDSQHMFIYGMSNNSRKDTPIWDDFDRADKLCKWGQVHEVEGFVRMDAGFEIIWCDFASPTLQLVSHLNITPPGTPEMPWRRPDFPGRDLLPLDMELPTSSENTISDDPPERPRRHRPGGGEPPNQEPGRGPPRRLPRSDLALTGELEWVRAASRRAFSPQPHLTLFYSDMVTYYHPRLTSLARDRIGRPMHSHGLVNISAQDAQSVVEEVADVVARRAAGIGLGSGMDWGIVAGGIVEYWGDRISHMRALLVNASEPGANTTAFLLPIRTLAYTLLNPHMPTGLTPDASGWDLFFGTPPSMMAPNEFSTPNNISAFERCTTQATGFLSETQMTPQERLLGLSVESVLNRLCNDFGFIFAQSSDQVAIKSTYSRTFILQWTRRVEELMQWLDWPVWLRCGEVCPLDVSLVLLILCGLGSNDFSMFALLQCGLLLGTVPWNRMISQNSFRDVYKSPYKLMVIKHL</sequence>
<evidence type="ECO:0000313" key="4">
    <source>
        <dbReference type="Proteomes" id="UP001362999"/>
    </source>
</evidence>
<comment type="caution">
    <text evidence="3">The sequence shown here is derived from an EMBL/GenBank/DDBJ whole genome shotgun (WGS) entry which is preliminary data.</text>
</comment>
<evidence type="ECO:0000313" key="3">
    <source>
        <dbReference type="EMBL" id="KAK7023925.1"/>
    </source>
</evidence>